<dbReference type="PANTHER" id="PTHR34187:SF2">
    <property type="entry name" value="DUF202 DOMAIN-CONTAINING PROTEIN"/>
    <property type="match status" value="1"/>
</dbReference>
<keyword evidence="3 7" id="KW-0812">Transmembrane</keyword>
<evidence type="ECO:0000313" key="10">
    <source>
        <dbReference type="Proteomes" id="UP001363622"/>
    </source>
</evidence>
<feature type="region of interest" description="Disordered" evidence="6">
    <location>
        <begin position="1"/>
        <end position="31"/>
    </location>
</feature>
<feature type="compositionally biased region" description="Low complexity" evidence="6">
    <location>
        <begin position="1"/>
        <end position="21"/>
    </location>
</feature>
<keyword evidence="10" id="KW-1185">Reference proteome</keyword>
<evidence type="ECO:0000256" key="3">
    <source>
        <dbReference type="ARBA" id="ARBA00022692"/>
    </source>
</evidence>
<feature type="domain" description="DUF202" evidence="8">
    <location>
        <begin position="65"/>
        <end position="209"/>
    </location>
</feature>
<accession>A0ABR1KEW9</accession>
<protein>
    <recommendedName>
        <fullName evidence="8">DUF202 domain-containing protein</fullName>
    </recommendedName>
</protein>
<evidence type="ECO:0000256" key="5">
    <source>
        <dbReference type="ARBA" id="ARBA00023136"/>
    </source>
</evidence>
<evidence type="ECO:0000313" key="9">
    <source>
        <dbReference type="EMBL" id="KAK7513595.1"/>
    </source>
</evidence>
<evidence type="ECO:0000256" key="2">
    <source>
        <dbReference type="ARBA" id="ARBA00022475"/>
    </source>
</evidence>
<feature type="transmembrane region" description="Helical" evidence="7">
    <location>
        <begin position="221"/>
        <end position="242"/>
    </location>
</feature>
<feature type="transmembrane region" description="Helical" evidence="7">
    <location>
        <begin position="184"/>
        <end position="201"/>
    </location>
</feature>
<dbReference type="Pfam" id="PF02656">
    <property type="entry name" value="DUF202"/>
    <property type="match status" value="1"/>
</dbReference>
<keyword evidence="2" id="KW-1003">Cell membrane</keyword>
<reference evidence="9 10" key="1">
    <citation type="submission" date="2024-04" db="EMBL/GenBank/DDBJ databases">
        <title>Phyllosticta paracitricarpa is synonymous to the EU quarantine fungus P. citricarpa based on phylogenomic analyses.</title>
        <authorList>
            <consortium name="Lawrence Berkeley National Laboratory"/>
            <person name="Van Ingen-Buijs V.A."/>
            <person name="Van Westerhoven A.C."/>
            <person name="Haridas S."/>
            <person name="Skiadas P."/>
            <person name="Martin F."/>
            <person name="Groenewald J.Z."/>
            <person name="Crous P.W."/>
            <person name="Seidl M.F."/>
        </authorList>
    </citation>
    <scope>NUCLEOTIDE SEQUENCE [LARGE SCALE GENOMIC DNA]</scope>
    <source>
        <strain evidence="9 10">CBS 123371</strain>
    </source>
</reference>
<evidence type="ECO:0000256" key="7">
    <source>
        <dbReference type="SAM" id="Phobius"/>
    </source>
</evidence>
<dbReference type="InterPro" id="IPR003807">
    <property type="entry name" value="DUF202"/>
</dbReference>
<evidence type="ECO:0000256" key="6">
    <source>
        <dbReference type="SAM" id="MobiDB-lite"/>
    </source>
</evidence>
<dbReference type="EMBL" id="JBBPHU010000009">
    <property type="protein sequence ID" value="KAK7513595.1"/>
    <property type="molecule type" value="Genomic_DNA"/>
</dbReference>
<evidence type="ECO:0000259" key="8">
    <source>
        <dbReference type="Pfam" id="PF02656"/>
    </source>
</evidence>
<organism evidence="9 10">
    <name type="scientific">Phyllosticta citriasiana</name>
    <dbReference type="NCBI Taxonomy" id="595635"/>
    <lineage>
        <taxon>Eukaryota</taxon>
        <taxon>Fungi</taxon>
        <taxon>Dikarya</taxon>
        <taxon>Ascomycota</taxon>
        <taxon>Pezizomycotina</taxon>
        <taxon>Dothideomycetes</taxon>
        <taxon>Dothideomycetes incertae sedis</taxon>
        <taxon>Botryosphaeriales</taxon>
        <taxon>Phyllostictaceae</taxon>
        <taxon>Phyllosticta</taxon>
    </lineage>
</organism>
<comment type="subcellular location">
    <subcellularLocation>
        <location evidence="1">Cell membrane</location>
        <topology evidence="1">Multi-pass membrane protein</topology>
    </subcellularLocation>
</comment>
<dbReference type="PANTHER" id="PTHR34187">
    <property type="entry name" value="FGR18P"/>
    <property type="match status" value="1"/>
</dbReference>
<evidence type="ECO:0000256" key="1">
    <source>
        <dbReference type="ARBA" id="ARBA00004651"/>
    </source>
</evidence>
<name>A0ABR1KEW9_9PEZI</name>
<sequence>MAATLPHSASAPSALASPLRRPATKKPPGRHLLDVTSHLCTPMRTMTLFSRLRTPTYKNTGSVARDHLASERTLLAWLRTGLGFIALGIAVERFSQLDLSLLLAPKTAVARPPNDSDLRARTDLHEQHGLTTADDGAARQGRGAFCAQLQSQPSQPQPQILRMTATPALLPSQASRASPGNSQLLVGALMGVGAGAIAYGAQRYFVNMRLLERGLFRPAYYGVGAMAVAVAGLAGGVYAGAVRGGGNKKRARKTCDWMSN</sequence>
<keyword evidence="4 7" id="KW-1133">Transmembrane helix</keyword>
<comment type="caution">
    <text evidence="9">The sequence shown here is derived from an EMBL/GenBank/DDBJ whole genome shotgun (WGS) entry which is preliminary data.</text>
</comment>
<gene>
    <name evidence="9" type="ORF">IWZ03DRAFT_236563</name>
</gene>
<evidence type="ECO:0000256" key="4">
    <source>
        <dbReference type="ARBA" id="ARBA00022989"/>
    </source>
</evidence>
<proteinExistence type="predicted"/>
<dbReference type="Proteomes" id="UP001363622">
    <property type="component" value="Unassembled WGS sequence"/>
</dbReference>
<dbReference type="InterPro" id="IPR052053">
    <property type="entry name" value="IM_YidH-like"/>
</dbReference>
<keyword evidence="5 7" id="KW-0472">Membrane</keyword>